<keyword evidence="1" id="KW-0645">Protease</keyword>
<name>A0A0N8KN40_9CYAN</name>
<evidence type="ECO:0000256" key="1">
    <source>
        <dbReference type="ARBA" id="ARBA00022670"/>
    </source>
</evidence>
<dbReference type="PATRIC" id="fig|1666911.3.peg.4354"/>
<evidence type="ECO:0000256" key="2">
    <source>
        <dbReference type="ARBA" id="ARBA00022801"/>
    </source>
</evidence>
<dbReference type="PANTHER" id="PTHR10188:SF6">
    <property type="entry name" value="N(4)-(BETA-N-ACETYLGLUCOSAMINYL)-L-ASPARAGINASE"/>
    <property type="match status" value="1"/>
</dbReference>
<dbReference type="Pfam" id="PF01112">
    <property type="entry name" value="Asparaginase_2"/>
    <property type="match status" value="1"/>
</dbReference>
<evidence type="ECO:0000256" key="4">
    <source>
        <dbReference type="PIRSR" id="PIRSR600246-1"/>
    </source>
</evidence>
<feature type="region of interest" description="Disordered" evidence="7">
    <location>
        <begin position="161"/>
        <end position="182"/>
    </location>
</feature>
<feature type="binding site" evidence="5">
    <location>
        <begin position="234"/>
        <end position="237"/>
    </location>
    <ligand>
        <name>substrate</name>
    </ligand>
</feature>
<dbReference type="InterPro" id="IPR029055">
    <property type="entry name" value="Ntn_hydrolases_N"/>
</dbReference>
<evidence type="ECO:0000256" key="3">
    <source>
        <dbReference type="ARBA" id="ARBA00022813"/>
    </source>
</evidence>
<dbReference type="CDD" id="cd04512">
    <property type="entry name" value="Ntn_Asparaginase_2_like"/>
    <property type="match status" value="1"/>
</dbReference>
<dbReference type="Gene3D" id="3.60.20.30">
    <property type="entry name" value="(Glycosyl)asparaginase"/>
    <property type="match status" value="1"/>
</dbReference>
<sequence>MTYSLIIHGGAGALEDLKYEADESKFKASIVEILEAGRQKLAQGEAALDVVEYCVNLLENNPLYNAGKGSVLNENGQVEMDAALMNGSDLRAGAVTCVKNVKNPISLARKVLEQGDHVMLAGEGALEFAKFSQAELCPDEYFITAARVKQLEEAKSAGRMTLDHERVKPDQKPDQKPAQKLGTVGAVARDQQGNLAAATSTGGLVNKRWGRVGDTPVVGAGVFADNETCGVSATGYGEQFLRTVFAKTVSTYVQFNGMNAAEAATAGVDYLVRKVNGEGGVIVIDHQGKCASAQSTSGLIHGWIEAGGEAICKLG</sequence>
<dbReference type="EMBL" id="LJZR01000012">
    <property type="protein sequence ID" value="KPQ35474.1"/>
    <property type="molecule type" value="Genomic_DNA"/>
</dbReference>
<proteinExistence type="predicted"/>
<dbReference type="FunFam" id="3.60.20.30:FF:000001">
    <property type="entry name" value="Isoaspartyl peptidase/L-asparaginase"/>
    <property type="match status" value="1"/>
</dbReference>
<keyword evidence="3" id="KW-0068">Autocatalytic cleavage</keyword>
<feature type="compositionally biased region" description="Basic and acidic residues" evidence="7">
    <location>
        <begin position="161"/>
        <end position="177"/>
    </location>
</feature>
<organism evidence="8 9">
    <name type="scientific">Phormidesmis priestleyi Ana</name>
    <dbReference type="NCBI Taxonomy" id="1666911"/>
    <lineage>
        <taxon>Bacteria</taxon>
        <taxon>Bacillati</taxon>
        <taxon>Cyanobacteriota</taxon>
        <taxon>Cyanophyceae</taxon>
        <taxon>Leptolyngbyales</taxon>
        <taxon>Leptolyngbyaceae</taxon>
        <taxon>Phormidesmis</taxon>
    </lineage>
</organism>
<feature type="site" description="Cleavage; by autolysis" evidence="6">
    <location>
        <begin position="182"/>
        <end position="183"/>
    </location>
</feature>
<reference evidence="8 9" key="1">
    <citation type="submission" date="2015-09" db="EMBL/GenBank/DDBJ databases">
        <title>Identification and resolution of microdiversity through metagenomic sequencing of parallel consortia.</title>
        <authorList>
            <person name="Nelson W.C."/>
            <person name="Romine M.F."/>
            <person name="Lindemann S.R."/>
        </authorList>
    </citation>
    <scope>NUCLEOTIDE SEQUENCE [LARGE SCALE GENOMIC DNA]</scope>
    <source>
        <strain evidence="8">Ana</strain>
    </source>
</reference>
<dbReference type="EC" id="3.4.19.5" evidence="8"/>
<protein>
    <submittedName>
        <fullName evidence="8">Beta-aspartyl-peptidase (Threonine type)</fullName>
        <ecNumber evidence="8">3.4.19.5</ecNumber>
    </submittedName>
</protein>
<evidence type="ECO:0000256" key="6">
    <source>
        <dbReference type="PIRSR" id="PIRSR600246-3"/>
    </source>
</evidence>
<dbReference type="GO" id="GO:0016811">
    <property type="term" value="F:hydrolase activity, acting on carbon-nitrogen (but not peptide) bonds, in linear amides"/>
    <property type="evidence" value="ECO:0007669"/>
    <property type="project" value="UniProtKB-ARBA"/>
</dbReference>
<dbReference type="GO" id="GO:0008798">
    <property type="term" value="F:beta-aspartyl-peptidase activity"/>
    <property type="evidence" value="ECO:0007669"/>
    <property type="project" value="UniProtKB-EC"/>
</dbReference>
<keyword evidence="2 8" id="KW-0378">Hydrolase</keyword>
<evidence type="ECO:0000313" key="9">
    <source>
        <dbReference type="Proteomes" id="UP000050465"/>
    </source>
</evidence>
<feature type="active site" description="Nucleophile" evidence="4">
    <location>
        <position position="183"/>
    </location>
</feature>
<evidence type="ECO:0000256" key="5">
    <source>
        <dbReference type="PIRSR" id="PIRSR600246-2"/>
    </source>
</evidence>
<comment type="caution">
    <text evidence="8">The sequence shown here is derived from an EMBL/GenBank/DDBJ whole genome shotgun (WGS) entry which is preliminary data.</text>
</comment>
<dbReference type="InterPro" id="IPR000246">
    <property type="entry name" value="Peptidase_T2"/>
</dbReference>
<evidence type="ECO:0000313" key="8">
    <source>
        <dbReference type="EMBL" id="KPQ35474.1"/>
    </source>
</evidence>
<dbReference type="PANTHER" id="PTHR10188">
    <property type="entry name" value="L-ASPARAGINASE"/>
    <property type="match status" value="1"/>
</dbReference>
<feature type="binding site" evidence="5">
    <location>
        <begin position="211"/>
        <end position="214"/>
    </location>
    <ligand>
        <name>substrate</name>
    </ligand>
</feature>
<gene>
    <name evidence="8" type="primary">iaaA</name>
    <name evidence="8" type="ORF">HLUCCA11_10955</name>
</gene>
<dbReference type="AlphaFoldDB" id="A0A0N8KN40"/>
<accession>A0A0N8KN40</accession>
<dbReference type="STRING" id="1666911.HLUCCA11_10955"/>
<dbReference type="SUPFAM" id="SSF56235">
    <property type="entry name" value="N-terminal nucleophile aminohydrolases (Ntn hydrolases)"/>
    <property type="match status" value="1"/>
</dbReference>
<evidence type="ECO:0000256" key="7">
    <source>
        <dbReference type="SAM" id="MobiDB-lite"/>
    </source>
</evidence>
<dbReference type="GO" id="GO:0006508">
    <property type="term" value="P:proteolysis"/>
    <property type="evidence" value="ECO:0007669"/>
    <property type="project" value="UniProtKB-KW"/>
</dbReference>
<dbReference type="Proteomes" id="UP000050465">
    <property type="component" value="Unassembled WGS sequence"/>
</dbReference>